<evidence type="ECO:0000313" key="2">
    <source>
        <dbReference type="Proteomes" id="UP000023152"/>
    </source>
</evidence>
<keyword evidence="2" id="KW-1185">Reference proteome</keyword>
<reference evidence="1 2" key="1">
    <citation type="journal article" date="2013" name="Curr. Biol.">
        <title>The Genome of the Foraminiferan Reticulomyxa filosa.</title>
        <authorList>
            <person name="Glockner G."/>
            <person name="Hulsmann N."/>
            <person name="Schleicher M."/>
            <person name="Noegel A.A."/>
            <person name="Eichinger L."/>
            <person name="Gallinger C."/>
            <person name="Pawlowski J."/>
            <person name="Sierra R."/>
            <person name="Euteneuer U."/>
            <person name="Pillet L."/>
            <person name="Moustafa A."/>
            <person name="Platzer M."/>
            <person name="Groth M."/>
            <person name="Szafranski K."/>
            <person name="Schliwa M."/>
        </authorList>
    </citation>
    <scope>NUCLEOTIDE SEQUENCE [LARGE SCALE GENOMIC DNA]</scope>
</reference>
<dbReference type="EMBL" id="ASPP01042103">
    <property type="protein sequence ID" value="ETO00061.1"/>
    <property type="molecule type" value="Genomic_DNA"/>
</dbReference>
<comment type="caution">
    <text evidence="1">The sequence shown here is derived from an EMBL/GenBank/DDBJ whole genome shotgun (WGS) entry which is preliminary data.</text>
</comment>
<dbReference type="Proteomes" id="UP000023152">
    <property type="component" value="Unassembled WGS sequence"/>
</dbReference>
<organism evidence="1 2">
    <name type="scientific">Reticulomyxa filosa</name>
    <dbReference type="NCBI Taxonomy" id="46433"/>
    <lineage>
        <taxon>Eukaryota</taxon>
        <taxon>Sar</taxon>
        <taxon>Rhizaria</taxon>
        <taxon>Retaria</taxon>
        <taxon>Foraminifera</taxon>
        <taxon>Monothalamids</taxon>
        <taxon>Reticulomyxidae</taxon>
        <taxon>Reticulomyxa</taxon>
    </lineage>
</organism>
<evidence type="ECO:0000313" key="1">
    <source>
        <dbReference type="EMBL" id="ETO00061.1"/>
    </source>
</evidence>
<sequence length="1052" mass="123117">MNSSGEPFSLLNNCEERECAMYTKDVIRGMFHRYISVQENDDAPDIVKNIVFLISKIIFEKNCPKISIPLIEVILYQMKDVIESYLQLLSLCDNQEIRSSVKQLSTPVNSPLIQLIQVTLKLSNHFLWHPSQMNDIDNIPRKIHLACDALQKGEYQEFLSVYRQLQMKNFGLKYFWTIDCYLISSNETMNTLNLAKQGFATKDTFAQIINSIIESHSLSVSLMRKIIYFIRDSSHIVRQMEPLDEQTTQLMFQNVIGYIMCRIEELPRKNSVNVLVLQALELFLAKVKEIDPTFLEKYGCRNASLNRVYERMLMNQKNIECKIVSNPNSIEKIEAISKFKIQLTEYIYFLCRSETTGELSAYETFKSTLDKISEALSYFKSNKALFGNELSVYEQYLHVWFLRQCCMLKGLCWTQKFFTQSEIIKKYPIFASEKQNCVFSKLKSDNKYEWLEAPFSEVFANKYDYFKLKLSSTNTIRRCVITAKEDLIPLFIAALSIATSSTNPDKRLNTSCVFLQYHTINYTNFTGENCIKNLFSQDSNTQIQMFRPSEAQDTTHFIIVNLSNPFTILLNNPDQYEYERTPGGPPKDVKISTFSLHYCRNGHTLLMKKRTTIQRVTKCTDPWCSAKIEEPELLAHQTIIQSEIDDSYVLQQTNISPVICELLQLLNSLTMLLRDVSELQGCPILIKLLKHPDNITELLWKRAKQQFMTLCKMTELNEEQLCMALHCWFCEFGRWYNQTGPETLQAVTPNIIHDFEKKIENKYISYFSKPEILKSTLDYDSEISYIIDEKKEERVYLNDNESFIHNLFLVTRRMSSEELLFKFYNNTELTNKYPLLFNTLKEIEKLERLKYLSSIGQWMKYCYMEYSGRLTYRECQNTTINTIISNCHDKKAVQEWQGFKQCWDMFVNERINIGSTEITIPKLSNIDKEMKFNYCTAHTNTPGLFIVAIVEMLQDIQNNLLKNIGSYKRKSLFSSNDDEKKQEEKDEQKYDNNSTSIILFVLIKRKLMISFDHGIVQFWNMDKIIVMNGLTLNQLRAKYMIVLYLADMKSTS</sequence>
<feature type="non-terminal residue" evidence="1">
    <location>
        <position position="1052"/>
    </location>
</feature>
<proteinExistence type="predicted"/>
<dbReference type="AlphaFoldDB" id="X6LFB7"/>
<protein>
    <submittedName>
        <fullName evidence="1">Uncharacterized protein</fullName>
    </submittedName>
</protein>
<name>X6LFB7_RETFI</name>
<dbReference type="OrthoDB" id="2408987at2759"/>
<accession>X6LFB7</accession>
<gene>
    <name evidence="1" type="ORF">RFI_37398</name>
</gene>